<keyword evidence="1" id="KW-0472">Membrane</keyword>
<keyword evidence="1" id="KW-0812">Transmembrane</keyword>
<evidence type="ECO:0008006" key="4">
    <source>
        <dbReference type="Google" id="ProtNLM"/>
    </source>
</evidence>
<name>A0A7C6Z418_9FIRM</name>
<organism evidence="2 3">
    <name type="scientific">Desulfitobacterium dehalogenans</name>
    <dbReference type="NCBI Taxonomy" id="36854"/>
    <lineage>
        <taxon>Bacteria</taxon>
        <taxon>Bacillati</taxon>
        <taxon>Bacillota</taxon>
        <taxon>Clostridia</taxon>
        <taxon>Eubacteriales</taxon>
        <taxon>Desulfitobacteriaceae</taxon>
        <taxon>Desulfitobacterium</taxon>
    </lineage>
</organism>
<proteinExistence type="predicted"/>
<feature type="transmembrane region" description="Helical" evidence="1">
    <location>
        <begin position="126"/>
        <end position="146"/>
    </location>
</feature>
<feature type="transmembrane region" description="Helical" evidence="1">
    <location>
        <begin position="166"/>
        <end position="186"/>
    </location>
</feature>
<protein>
    <recommendedName>
        <fullName evidence="4">Membrane-spanning protein</fullName>
    </recommendedName>
</protein>
<feature type="transmembrane region" description="Helical" evidence="1">
    <location>
        <begin position="63"/>
        <end position="84"/>
    </location>
</feature>
<dbReference type="Pfam" id="PF09997">
    <property type="entry name" value="DUF2238"/>
    <property type="match status" value="1"/>
</dbReference>
<dbReference type="Proteomes" id="UP000553059">
    <property type="component" value="Unassembled WGS sequence"/>
</dbReference>
<keyword evidence="1" id="KW-1133">Transmembrane helix</keyword>
<reference evidence="2 3" key="1">
    <citation type="journal article" date="2020" name="Biotechnol. Biofuels">
        <title>New insights from the biogas microbiome by comprehensive genome-resolved metagenomics of nearly 1600 species originating from multiple anaerobic digesters.</title>
        <authorList>
            <person name="Campanaro S."/>
            <person name="Treu L."/>
            <person name="Rodriguez-R L.M."/>
            <person name="Kovalovszki A."/>
            <person name="Ziels R.M."/>
            <person name="Maus I."/>
            <person name="Zhu X."/>
            <person name="Kougias P.G."/>
            <person name="Basile A."/>
            <person name="Luo G."/>
            <person name="Schluter A."/>
            <person name="Konstantinidis K.T."/>
            <person name="Angelidaki I."/>
        </authorList>
    </citation>
    <scope>NUCLEOTIDE SEQUENCE [LARGE SCALE GENOMIC DNA]</scope>
    <source>
        <strain evidence="2">AS05jafATM_4</strain>
    </source>
</reference>
<accession>A0A7C6Z418</accession>
<dbReference type="InterPro" id="IPR014509">
    <property type="entry name" value="YjdF-like"/>
</dbReference>
<evidence type="ECO:0000313" key="2">
    <source>
        <dbReference type="EMBL" id="HHY26584.1"/>
    </source>
</evidence>
<gene>
    <name evidence="2" type="ORF">GX523_07515</name>
</gene>
<feature type="transmembrane region" description="Helical" evidence="1">
    <location>
        <begin position="96"/>
        <end position="114"/>
    </location>
</feature>
<comment type="caution">
    <text evidence="2">The sequence shown here is derived from an EMBL/GenBank/DDBJ whole genome shotgun (WGS) entry which is preliminary data.</text>
</comment>
<feature type="transmembrane region" description="Helical" evidence="1">
    <location>
        <begin position="32"/>
        <end position="51"/>
    </location>
</feature>
<sequence>MKRKQPFVFWLYILLCITIVPMTFFHLARLNWLSTGMCLLTLFFMTLPFSLETKYRLTIPRGFLTVLILFLYASIFLGTANRFYSVFWWWDKMLHGASGFIFAHMGFLLLMFLDPRQKQDSIMSRILAALFSFSFSLAAGGVWEIYEYTMDCTFGTLYQGIGIHDTMGDIILDALGALLFALLLYFQGNRRFQSIHRQSSRHQPQSPPH</sequence>
<evidence type="ECO:0000256" key="1">
    <source>
        <dbReference type="SAM" id="Phobius"/>
    </source>
</evidence>
<dbReference type="EMBL" id="DUTF01000168">
    <property type="protein sequence ID" value="HHY26584.1"/>
    <property type="molecule type" value="Genomic_DNA"/>
</dbReference>
<evidence type="ECO:0000313" key="3">
    <source>
        <dbReference type="Proteomes" id="UP000553059"/>
    </source>
</evidence>
<dbReference type="AlphaFoldDB" id="A0A7C6Z418"/>
<feature type="transmembrane region" description="Helical" evidence="1">
    <location>
        <begin position="7"/>
        <end position="26"/>
    </location>
</feature>